<proteinExistence type="predicted"/>
<dbReference type="PROSITE" id="PS51257">
    <property type="entry name" value="PROKAR_LIPOPROTEIN"/>
    <property type="match status" value="1"/>
</dbReference>
<organism evidence="2 3">
    <name type="scientific">Dethiobacter alkaliphilus AHT 1</name>
    <dbReference type="NCBI Taxonomy" id="555088"/>
    <lineage>
        <taxon>Bacteria</taxon>
        <taxon>Bacillati</taxon>
        <taxon>Bacillota</taxon>
        <taxon>Dethiobacteria</taxon>
        <taxon>Dethiobacterales</taxon>
        <taxon>Dethiobacteraceae</taxon>
        <taxon>Dethiobacter</taxon>
    </lineage>
</organism>
<dbReference type="InterPro" id="IPR015943">
    <property type="entry name" value="WD40/YVTN_repeat-like_dom_sf"/>
</dbReference>
<dbReference type="STRING" id="555088.DealDRAFT_0198"/>
<evidence type="ECO:0000313" key="2">
    <source>
        <dbReference type="EMBL" id="EEG78924.1"/>
    </source>
</evidence>
<sequence length="320" mass="35719">MRRKVGSGLFILLILFVFAQFISGCSAQYEVSVEADPQGAGGVTGGGTYEAGESVVVEASPLEGYEFAGWFIEGQKISSEKSYDFIAEEDVALTASFTEEEQLSRSVEFANEQDHGGETLQVVDEEGSIIFEYTFAEFKDWAAENWDDIFEETPAFMDPVYPKDLYPFFLDTATLSPDENKLAFSVHSYFAASYMSFVGVVNLETEEVTLIDEENDGQVDEFLWSPEGTYLAYTLTTAVGEGFYLTVDNAGSMEKEFTLSGGDLSEDPDLSAEDTFPRFRNVDWSESEERLYFTADIHLEGEFDWSIDPQGTDLRKQSDP</sequence>
<dbReference type="InterPro" id="IPR044060">
    <property type="entry name" value="Bacterial_rp_domain"/>
</dbReference>
<feature type="domain" description="Bacterial repeat" evidence="1">
    <location>
        <begin position="32"/>
        <end position="99"/>
    </location>
</feature>
<dbReference type="Proteomes" id="UP000006443">
    <property type="component" value="Unassembled WGS sequence"/>
</dbReference>
<dbReference type="OrthoDB" id="3171482at2"/>
<name>C0GCI9_DETAL</name>
<keyword evidence="3" id="KW-1185">Reference proteome</keyword>
<gene>
    <name evidence="2" type="ORF">DealDRAFT_0198</name>
</gene>
<dbReference type="RefSeq" id="WP_008513994.1">
    <property type="nucleotide sequence ID" value="NZ_ACJM01000001.1"/>
</dbReference>
<evidence type="ECO:0000259" key="1">
    <source>
        <dbReference type="Pfam" id="PF18998"/>
    </source>
</evidence>
<dbReference type="PROSITE" id="PS00430">
    <property type="entry name" value="TONB_DEPENDENT_REC_1"/>
    <property type="match status" value="1"/>
</dbReference>
<dbReference type="EMBL" id="ACJM01000001">
    <property type="protein sequence ID" value="EEG78924.1"/>
    <property type="molecule type" value="Genomic_DNA"/>
</dbReference>
<dbReference type="InterPro" id="IPR010916">
    <property type="entry name" value="TonB_box_CS"/>
</dbReference>
<evidence type="ECO:0000313" key="3">
    <source>
        <dbReference type="Proteomes" id="UP000006443"/>
    </source>
</evidence>
<dbReference type="AlphaFoldDB" id="C0GCI9"/>
<reference evidence="2 3" key="1">
    <citation type="submission" date="2009-02" db="EMBL/GenBank/DDBJ databases">
        <title>Sequencing of the draft genome and assembly of Dethiobacter alkaliphilus AHT 1.</title>
        <authorList>
            <consortium name="US DOE Joint Genome Institute (JGI-PGF)"/>
            <person name="Lucas S."/>
            <person name="Copeland A."/>
            <person name="Lapidus A."/>
            <person name="Glavina del Rio T."/>
            <person name="Dalin E."/>
            <person name="Tice H."/>
            <person name="Bruce D."/>
            <person name="Goodwin L."/>
            <person name="Pitluck S."/>
            <person name="Larimer F."/>
            <person name="Land M.L."/>
            <person name="Hauser L."/>
            <person name="Muyzer G."/>
        </authorList>
    </citation>
    <scope>NUCLEOTIDE SEQUENCE [LARGE SCALE GENOMIC DNA]</scope>
    <source>
        <strain evidence="2 3">AHT 1</strain>
    </source>
</reference>
<accession>C0GCI9</accession>
<comment type="caution">
    <text evidence="2">The sequence shown here is derived from an EMBL/GenBank/DDBJ whole genome shotgun (WGS) entry which is preliminary data.</text>
</comment>
<dbReference type="eggNOG" id="COG4886">
    <property type="taxonomic scope" value="Bacteria"/>
</dbReference>
<dbReference type="Pfam" id="PF18998">
    <property type="entry name" value="Flg_new_2"/>
    <property type="match status" value="1"/>
</dbReference>
<protein>
    <recommendedName>
        <fullName evidence="1">Bacterial repeat domain-containing protein</fullName>
    </recommendedName>
</protein>
<dbReference type="SUPFAM" id="SSF82171">
    <property type="entry name" value="DPP6 N-terminal domain-like"/>
    <property type="match status" value="1"/>
</dbReference>
<dbReference type="Gene3D" id="2.130.10.10">
    <property type="entry name" value="YVTN repeat-like/Quinoprotein amine dehydrogenase"/>
    <property type="match status" value="1"/>
</dbReference>